<evidence type="ECO:0000256" key="3">
    <source>
        <dbReference type="ARBA" id="ARBA00022679"/>
    </source>
</evidence>
<keyword evidence="7" id="KW-0732">Signal</keyword>
<name>A0AAN9HBI9_9TELE</name>
<evidence type="ECO:0000256" key="6">
    <source>
        <dbReference type="ARBA" id="ARBA00047597"/>
    </source>
</evidence>
<dbReference type="Gene3D" id="3.90.176.10">
    <property type="entry name" value="Toxin ADP-ribosyltransferase, Chain A, domain 1"/>
    <property type="match status" value="1"/>
</dbReference>
<evidence type="ECO:0000313" key="9">
    <source>
        <dbReference type="Proteomes" id="UP001364617"/>
    </source>
</evidence>
<evidence type="ECO:0000256" key="4">
    <source>
        <dbReference type="ARBA" id="ARBA00022695"/>
    </source>
</evidence>
<comment type="caution">
    <text evidence="8">The sequence shown here is derived from an EMBL/GenBank/DDBJ whole genome shotgun (WGS) entry which is preliminary data.</text>
</comment>
<evidence type="ECO:0000313" key="8">
    <source>
        <dbReference type="EMBL" id="KAK7166337.1"/>
    </source>
</evidence>
<dbReference type="PRINTS" id="PR00970">
    <property type="entry name" value="RIBTRNSFRASE"/>
</dbReference>
<gene>
    <name evidence="8" type="ORF">R3I93_006189</name>
</gene>
<dbReference type="EC" id="2.4.2.31" evidence="7"/>
<dbReference type="InterPro" id="IPR000768">
    <property type="entry name" value="ART"/>
</dbReference>
<dbReference type="InterPro" id="IPR050999">
    <property type="entry name" value="ADP-ribosyltransferase_ARG"/>
</dbReference>
<feature type="signal peptide" evidence="7">
    <location>
        <begin position="1"/>
        <end position="21"/>
    </location>
</feature>
<comment type="catalytic activity">
    <reaction evidence="6 7">
        <text>L-arginyl-[protein] + NAD(+) = N(omega)-(ADP-D-ribosyl)-L-arginyl-[protein] + nicotinamide + H(+)</text>
        <dbReference type="Rhea" id="RHEA:19149"/>
        <dbReference type="Rhea" id="RHEA-COMP:10532"/>
        <dbReference type="Rhea" id="RHEA-COMP:15087"/>
        <dbReference type="ChEBI" id="CHEBI:15378"/>
        <dbReference type="ChEBI" id="CHEBI:17154"/>
        <dbReference type="ChEBI" id="CHEBI:29965"/>
        <dbReference type="ChEBI" id="CHEBI:57540"/>
        <dbReference type="ChEBI" id="CHEBI:142554"/>
        <dbReference type="EC" id="2.4.2.31"/>
    </reaction>
</comment>
<reference evidence="8 9" key="1">
    <citation type="submission" date="2024-02" db="EMBL/GenBank/DDBJ databases">
        <title>Chromosome-level genome assembly of the Eurasian Minnow (Phoxinus phoxinus).</title>
        <authorList>
            <person name="Oriowo T.O."/>
            <person name="Martin S."/>
            <person name="Stange M."/>
            <person name="Chrysostomakis Y."/>
            <person name="Brown T."/>
            <person name="Winkler S."/>
            <person name="Kukowka S."/>
            <person name="Myers E.W."/>
            <person name="Bohne A."/>
        </authorList>
    </citation>
    <scope>NUCLEOTIDE SEQUENCE [LARGE SCALE GENOMIC DNA]</scope>
    <source>
        <strain evidence="8">ZFMK-TIS-60720</strain>
        <tissue evidence="8">Whole Organism</tissue>
    </source>
</reference>
<dbReference type="Pfam" id="PF01129">
    <property type="entry name" value="ART"/>
    <property type="match status" value="1"/>
</dbReference>
<organism evidence="8 9">
    <name type="scientific">Phoxinus phoxinus</name>
    <name type="common">Eurasian minnow</name>
    <dbReference type="NCBI Taxonomy" id="58324"/>
    <lineage>
        <taxon>Eukaryota</taxon>
        <taxon>Metazoa</taxon>
        <taxon>Chordata</taxon>
        <taxon>Craniata</taxon>
        <taxon>Vertebrata</taxon>
        <taxon>Euteleostomi</taxon>
        <taxon>Actinopterygii</taxon>
        <taxon>Neopterygii</taxon>
        <taxon>Teleostei</taxon>
        <taxon>Ostariophysi</taxon>
        <taxon>Cypriniformes</taxon>
        <taxon>Leuciscidae</taxon>
        <taxon>Phoxininae</taxon>
        <taxon>Phoxinus</taxon>
    </lineage>
</organism>
<dbReference type="GO" id="GO:0106274">
    <property type="term" value="F:NAD+-protein-arginine ADP-ribosyltransferase activity"/>
    <property type="evidence" value="ECO:0007669"/>
    <property type="project" value="UniProtKB-EC"/>
</dbReference>
<comment type="similarity">
    <text evidence="1 7">Belongs to the Arg-specific ADP-ribosyltransferase family.</text>
</comment>
<evidence type="ECO:0000256" key="5">
    <source>
        <dbReference type="ARBA" id="ARBA00022857"/>
    </source>
</evidence>
<keyword evidence="7" id="KW-0520">NAD</keyword>
<feature type="chain" id="PRO_5042673641" description="NAD(P)(+)--arginine ADP-ribosyltransferase" evidence="7">
    <location>
        <begin position="22"/>
        <end position="283"/>
    </location>
</feature>
<sequence>MGSLRFPAFLLVLLYTTVVQITEELIQVSMFPEAADYSFNSCRKEMLQMVTKAGGLLQTELNNNTDFKNMWKNHTCEKAIPGATPEHMTALKNYVEAKPKFHETFKKLLRTKSRGNSTYQDKFPFKSLFFLLTDAMQLLKSNCTTVYSDTGEKYSIKIGDKVRFESFFPAKLEYTDATEDAAVETIGTVFNIFSCSVINLDKMCMTEDIDLLISPTEVFTVKNIRTVISSDDHYIEINLMHSGIESSSDCSSLASVSEESSSSSSSLSLMASLLMMYFYMPTL</sequence>
<dbReference type="SUPFAM" id="SSF56399">
    <property type="entry name" value="ADP-ribosylation"/>
    <property type="match status" value="1"/>
</dbReference>
<keyword evidence="5 7" id="KW-0521">NADP</keyword>
<keyword evidence="9" id="KW-1185">Reference proteome</keyword>
<dbReference type="AlphaFoldDB" id="A0AAN9HBI9"/>
<dbReference type="GO" id="GO:0016779">
    <property type="term" value="F:nucleotidyltransferase activity"/>
    <property type="evidence" value="ECO:0007669"/>
    <property type="project" value="UniProtKB-KW"/>
</dbReference>
<proteinExistence type="inferred from homology"/>
<dbReference type="Proteomes" id="UP001364617">
    <property type="component" value="Unassembled WGS sequence"/>
</dbReference>
<evidence type="ECO:0000256" key="7">
    <source>
        <dbReference type="RuleBase" id="RU361228"/>
    </source>
</evidence>
<dbReference type="PANTHER" id="PTHR10339:SF27">
    <property type="entry name" value="NAD(P)(+)--ARGININE ADP-RIBOSYLTRANSFERASE"/>
    <property type="match status" value="1"/>
</dbReference>
<keyword evidence="3 7" id="KW-0808">Transferase</keyword>
<protein>
    <recommendedName>
        <fullName evidence="7">NAD(P)(+)--arginine ADP-ribosyltransferase</fullName>
        <ecNumber evidence="7">2.4.2.31</ecNumber>
    </recommendedName>
    <alternativeName>
        <fullName evidence="7">Mono(ADP-ribosyl)transferase</fullName>
    </alternativeName>
</protein>
<dbReference type="GO" id="GO:0003950">
    <property type="term" value="F:NAD+ poly-ADP-ribosyltransferase activity"/>
    <property type="evidence" value="ECO:0007669"/>
    <property type="project" value="TreeGrafter"/>
</dbReference>
<keyword evidence="4" id="KW-0548">Nucleotidyltransferase</keyword>
<evidence type="ECO:0000256" key="1">
    <source>
        <dbReference type="ARBA" id="ARBA00009558"/>
    </source>
</evidence>
<accession>A0AAN9HBI9</accession>
<dbReference type="PANTHER" id="PTHR10339">
    <property type="entry name" value="ADP-RIBOSYLTRANSFERASE"/>
    <property type="match status" value="1"/>
</dbReference>
<keyword evidence="2 7" id="KW-0328">Glycosyltransferase</keyword>
<evidence type="ECO:0000256" key="2">
    <source>
        <dbReference type="ARBA" id="ARBA00022676"/>
    </source>
</evidence>
<dbReference type="EMBL" id="JAYKXH010000006">
    <property type="protein sequence ID" value="KAK7166337.1"/>
    <property type="molecule type" value="Genomic_DNA"/>
</dbReference>